<protein>
    <recommendedName>
        <fullName evidence="3">PEGA domain-containing protein</fullName>
    </recommendedName>
</protein>
<sequence length="129" mass="14719">MKILLILFVVFLTGCGTVLTPREKVVNINSEKPVEIWVDGERLVARGKVNSVKVSNRARRGSEYLLVREVDGDGEHRIELDRKFNRMTLLNLPILFGTIGYPVDYLTGATGKLRKTTYEVKDFTYEDEL</sequence>
<dbReference type="RefSeq" id="WP_281834204.1">
    <property type="nucleotide sequence ID" value="NZ_BSDY01000004.1"/>
</dbReference>
<gene>
    <name evidence="1" type="ORF">PM10SUCC1_11320</name>
</gene>
<organism evidence="1 2">
    <name type="scientific">Propionigenium maris DSM 9537</name>
    <dbReference type="NCBI Taxonomy" id="1123000"/>
    <lineage>
        <taxon>Bacteria</taxon>
        <taxon>Fusobacteriati</taxon>
        <taxon>Fusobacteriota</taxon>
        <taxon>Fusobacteriia</taxon>
        <taxon>Fusobacteriales</taxon>
        <taxon>Fusobacteriaceae</taxon>
        <taxon>Propionigenium</taxon>
    </lineage>
</organism>
<comment type="caution">
    <text evidence="1">The sequence shown here is derived from an EMBL/GenBank/DDBJ whole genome shotgun (WGS) entry which is preliminary data.</text>
</comment>
<evidence type="ECO:0000313" key="1">
    <source>
        <dbReference type="EMBL" id="GLI55618.1"/>
    </source>
</evidence>
<dbReference type="EMBL" id="BSDY01000004">
    <property type="protein sequence ID" value="GLI55618.1"/>
    <property type="molecule type" value="Genomic_DNA"/>
</dbReference>
<dbReference type="Proteomes" id="UP001144471">
    <property type="component" value="Unassembled WGS sequence"/>
</dbReference>
<reference evidence="1" key="1">
    <citation type="submission" date="2022-12" db="EMBL/GenBank/DDBJ databases">
        <title>Reference genome sequencing for broad-spectrum identification of bacterial and archaeal isolates by mass spectrometry.</title>
        <authorList>
            <person name="Sekiguchi Y."/>
            <person name="Tourlousse D.M."/>
        </authorList>
    </citation>
    <scope>NUCLEOTIDE SEQUENCE</scope>
    <source>
        <strain evidence="1">10succ1</strain>
    </source>
</reference>
<keyword evidence="2" id="KW-1185">Reference proteome</keyword>
<name>A0A9W6GJW9_9FUSO</name>
<proteinExistence type="predicted"/>
<evidence type="ECO:0008006" key="3">
    <source>
        <dbReference type="Google" id="ProtNLM"/>
    </source>
</evidence>
<dbReference type="AlphaFoldDB" id="A0A9W6GJW9"/>
<accession>A0A9W6GJW9</accession>
<dbReference type="PROSITE" id="PS51257">
    <property type="entry name" value="PROKAR_LIPOPROTEIN"/>
    <property type="match status" value="1"/>
</dbReference>
<evidence type="ECO:0000313" key="2">
    <source>
        <dbReference type="Proteomes" id="UP001144471"/>
    </source>
</evidence>